<dbReference type="InterPro" id="IPR002292">
    <property type="entry name" value="Orn/put_carbamltrans"/>
</dbReference>
<dbReference type="SUPFAM" id="SSF53671">
    <property type="entry name" value="Aspartate/ornithine carbamoyltransferase"/>
    <property type="match status" value="1"/>
</dbReference>
<dbReference type="GO" id="GO:0019240">
    <property type="term" value="P:citrulline biosynthetic process"/>
    <property type="evidence" value="ECO:0007669"/>
    <property type="project" value="TreeGrafter"/>
</dbReference>
<protein>
    <recommendedName>
        <fullName evidence="2 5">Ornithine carbamoyltransferase</fullName>
        <ecNumber evidence="2 5">2.1.3.3</ecNumber>
    </recommendedName>
</protein>
<dbReference type="GO" id="GO:0004585">
    <property type="term" value="F:ornithine carbamoyltransferase activity"/>
    <property type="evidence" value="ECO:0007669"/>
    <property type="project" value="UniProtKB-UniRule"/>
</dbReference>
<comment type="caution">
    <text evidence="9">The sequence shown here is derived from an EMBL/GenBank/DDBJ whole genome shotgun (WGS) entry which is preliminary data.</text>
</comment>
<name>A0A432MFS4_9BACT</name>
<reference evidence="9 10" key="1">
    <citation type="submission" date="2018-12" db="EMBL/GenBank/DDBJ databases">
        <authorList>
            <person name="Toschakov S.V."/>
        </authorList>
    </citation>
    <scope>NUCLEOTIDE SEQUENCE [LARGE SCALE GENOMIC DNA]</scope>
    <source>
        <strain evidence="9 10">GM2012</strain>
    </source>
</reference>
<dbReference type="PRINTS" id="PR00100">
    <property type="entry name" value="AOTCASE"/>
</dbReference>
<accession>A0A432MFS4</accession>
<evidence type="ECO:0000259" key="8">
    <source>
        <dbReference type="Pfam" id="PF02729"/>
    </source>
</evidence>
<sequence length="309" mass="33767">MPRHFIELFDLEPGEVRSLLDLALDLKRRGDRGGLRAPRLAGRILALVFDKPSMRTRISFEAAIAHLGGSAVYMTGKDVGLGVREPLVDFARVASQYVDAIAIRTFSQGLVSELARHAEVPVINALTDSDHPCQAMSDLLTIRESIGRLEGVTLAFVGDGNNVARSLAVACALSGMNFVLACPDGYAFPDDFRRRFSSRFPGVSLVESHDPASAVAKADVVYTDVWCSMGQEDQAEERRSRFEPFRVDLPLMARARPNAIFLHCLPAHRGEEVTVEVIDGPQSLIVPQAANRLHFQKALLLHLLGGDIG</sequence>
<dbReference type="AlphaFoldDB" id="A0A432MFS4"/>
<comment type="similarity">
    <text evidence="1">Belongs to the aspartate/ornithine carbamoyltransferase superfamily. OTCase family.</text>
</comment>
<evidence type="ECO:0000256" key="4">
    <source>
        <dbReference type="ARBA" id="ARBA00048772"/>
    </source>
</evidence>
<dbReference type="GO" id="GO:0016597">
    <property type="term" value="F:amino acid binding"/>
    <property type="evidence" value="ECO:0007669"/>
    <property type="project" value="InterPro"/>
</dbReference>
<evidence type="ECO:0000256" key="6">
    <source>
        <dbReference type="RuleBase" id="RU003634"/>
    </source>
</evidence>
<reference evidence="9 10" key="2">
    <citation type="submission" date="2019-01" db="EMBL/GenBank/DDBJ databases">
        <title>Tautonia sociabilis, a novel thermotolerant planctomycete of Isosphaeraceae family, isolated from a 4000 m deep subterranean habitat.</title>
        <authorList>
            <person name="Kovaleva O.L."/>
            <person name="Elcheninov A.G."/>
            <person name="Van Heerden E."/>
            <person name="Toshchakov S.V."/>
            <person name="Novikov A."/>
            <person name="Bonch-Osmolovskaya E.A."/>
            <person name="Kublanov I.V."/>
        </authorList>
    </citation>
    <scope>NUCLEOTIDE SEQUENCE [LARGE SCALE GENOMIC DNA]</scope>
    <source>
        <strain evidence="9 10">GM2012</strain>
    </source>
</reference>
<dbReference type="GO" id="GO:0042450">
    <property type="term" value="P:L-arginine biosynthetic process via ornithine"/>
    <property type="evidence" value="ECO:0007669"/>
    <property type="project" value="UniProtKB-UniRule"/>
</dbReference>
<dbReference type="NCBIfam" id="NF001986">
    <property type="entry name" value="PRK00779.1"/>
    <property type="match status" value="1"/>
</dbReference>
<dbReference type="Pfam" id="PF02729">
    <property type="entry name" value="OTCace_N"/>
    <property type="match status" value="1"/>
</dbReference>
<comment type="catalytic activity">
    <reaction evidence="4">
        <text>carbamoyl phosphate + L-ornithine = L-citrulline + phosphate + H(+)</text>
        <dbReference type="Rhea" id="RHEA:19513"/>
        <dbReference type="ChEBI" id="CHEBI:15378"/>
        <dbReference type="ChEBI" id="CHEBI:43474"/>
        <dbReference type="ChEBI" id="CHEBI:46911"/>
        <dbReference type="ChEBI" id="CHEBI:57743"/>
        <dbReference type="ChEBI" id="CHEBI:58228"/>
        <dbReference type="EC" id="2.1.3.3"/>
    </reaction>
</comment>
<evidence type="ECO:0000259" key="7">
    <source>
        <dbReference type="Pfam" id="PF00185"/>
    </source>
</evidence>
<dbReference type="NCBIfam" id="TIGR00658">
    <property type="entry name" value="orni_carb_tr"/>
    <property type="match status" value="1"/>
</dbReference>
<keyword evidence="3 6" id="KW-0808">Transferase</keyword>
<keyword evidence="10" id="KW-1185">Reference proteome</keyword>
<dbReference type="Pfam" id="PF00185">
    <property type="entry name" value="OTCace"/>
    <property type="match status" value="1"/>
</dbReference>
<dbReference type="FunFam" id="3.40.50.1370:FF:000008">
    <property type="entry name" value="Ornithine carbamoyltransferase"/>
    <property type="match status" value="1"/>
</dbReference>
<evidence type="ECO:0000256" key="5">
    <source>
        <dbReference type="NCBIfam" id="TIGR00658"/>
    </source>
</evidence>
<dbReference type="PANTHER" id="PTHR45753">
    <property type="entry name" value="ORNITHINE CARBAMOYLTRANSFERASE, MITOCHONDRIAL"/>
    <property type="match status" value="1"/>
</dbReference>
<organism evidence="9 10">
    <name type="scientific">Tautonia sociabilis</name>
    <dbReference type="NCBI Taxonomy" id="2080755"/>
    <lineage>
        <taxon>Bacteria</taxon>
        <taxon>Pseudomonadati</taxon>
        <taxon>Planctomycetota</taxon>
        <taxon>Planctomycetia</taxon>
        <taxon>Isosphaerales</taxon>
        <taxon>Isosphaeraceae</taxon>
        <taxon>Tautonia</taxon>
    </lineage>
</organism>
<dbReference type="EMBL" id="RYZH01000042">
    <property type="protein sequence ID" value="RUL85054.1"/>
    <property type="molecule type" value="Genomic_DNA"/>
</dbReference>
<dbReference type="InterPro" id="IPR006131">
    <property type="entry name" value="Asp_carbamoyltransf_Asp/Orn-bd"/>
</dbReference>
<evidence type="ECO:0000256" key="3">
    <source>
        <dbReference type="ARBA" id="ARBA00022679"/>
    </source>
</evidence>
<dbReference type="RefSeq" id="WP_126727064.1">
    <property type="nucleotide sequence ID" value="NZ_RYZH01000042.1"/>
</dbReference>
<dbReference type="InterPro" id="IPR006132">
    <property type="entry name" value="Asp/Orn_carbamoyltranf_P-bd"/>
</dbReference>
<feature type="domain" description="Aspartate/ornithine carbamoyltransferase Asp/Orn-binding" evidence="7">
    <location>
        <begin position="150"/>
        <end position="302"/>
    </location>
</feature>
<dbReference type="InterPro" id="IPR006130">
    <property type="entry name" value="Asp/Orn_carbamoylTrfase"/>
</dbReference>
<feature type="domain" description="Aspartate/ornithine carbamoyltransferase carbamoyl-P binding" evidence="8">
    <location>
        <begin position="3"/>
        <end position="144"/>
    </location>
</feature>
<evidence type="ECO:0000313" key="9">
    <source>
        <dbReference type="EMBL" id="RUL85054.1"/>
    </source>
</evidence>
<dbReference type="Proteomes" id="UP000280296">
    <property type="component" value="Unassembled WGS sequence"/>
</dbReference>
<proteinExistence type="inferred from homology"/>
<evidence type="ECO:0000256" key="2">
    <source>
        <dbReference type="ARBA" id="ARBA00013007"/>
    </source>
</evidence>
<dbReference type="InterPro" id="IPR036901">
    <property type="entry name" value="Asp/Orn_carbamoylTrfase_sf"/>
</dbReference>
<evidence type="ECO:0000313" key="10">
    <source>
        <dbReference type="Proteomes" id="UP000280296"/>
    </source>
</evidence>
<evidence type="ECO:0000256" key="1">
    <source>
        <dbReference type="ARBA" id="ARBA00007805"/>
    </source>
</evidence>
<dbReference type="PANTHER" id="PTHR45753:SF3">
    <property type="entry name" value="ORNITHINE TRANSCARBAMYLASE, MITOCHONDRIAL"/>
    <property type="match status" value="1"/>
</dbReference>
<dbReference type="Gene3D" id="3.40.50.1370">
    <property type="entry name" value="Aspartate/ornithine carbamoyltransferase"/>
    <property type="match status" value="2"/>
</dbReference>
<dbReference type="OrthoDB" id="9802587at2"/>
<dbReference type="EC" id="2.1.3.3" evidence="2 5"/>
<gene>
    <name evidence="9" type="primary">argF</name>
    <name evidence="9" type="ORF">TsocGM_19125</name>
</gene>
<dbReference type="PRINTS" id="PR00102">
    <property type="entry name" value="OTCASE"/>
</dbReference>